<comment type="caution">
    <text evidence="1">The sequence shown here is derived from an EMBL/GenBank/DDBJ whole genome shotgun (WGS) entry which is preliminary data.</text>
</comment>
<accession>A0A812A1B6</accession>
<dbReference type="AlphaFoldDB" id="A0A812A1B6"/>
<dbReference type="EMBL" id="CAJHZY010000030">
    <property type="protein sequence ID" value="CAD7766944.1"/>
    <property type="molecule type" value="Genomic_DNA"/>
</dbReference>
<name>A0A812A1B6_9EURY</name>
<sequence length="72" mass="8456">MVSVENVRYYLDSEKRFVIENYNWAKPFSSFFPGIGGKWGVPLWAYYVNRGQCVSSIGIRDKDDAIMEFFLF</sequence>
<reference evidence="1" key="1">
    <citation type="submission" date="2020-12" db="EMBL/GenBank/DDBJ databases">
        <authorList>
            <person name="Hahn C.J."/>
            <person name="Laso-Perez R."/>
            <person name="Vulcano F."/>
            <person name="Vaziourakis K.-M."/>
            <person name="Stokke R."/>
            <person name="Steen I.H."/>
            <person name="Teske A."/>
            <person name="Boetius A."/>
            <person name="Liebeke M."/>
            <person name="Amann R."/>
            <person name="Knittel K."/>
        </authorList>
    </citation>
    <scope>NUCLEOTIDE SEQUENCE</scope>
    <source>
        <strain evidence="1">Gfbio:c6db26ca-90af-429b-aeed-0e3e8aed0b5e:GoM-Arc1_AMV-AAA_792_C10</strain>
    </source>
</reference>
<organism evidence="1 2">
    <name type="scientific">Candidatus Argoarchaeum ethanivorans</name>
    <dbReference type="NCBI Taxonomy" id="2608793"/>
    <lineage>
        <taxon>Archaea</taxon>
        <taxon>Methanobacteriati</taxon>
        <taxon>Methanobacteriota</taxon>
        <taxon>Stenosarchaea group</taxon>
        <taxon>Methanomicrobia</taxon>
        <taxon>Methanosarcinales</taxon>
        <taxon>Methanosarcinales incertae sedis</taxon>
        <taxon>GOM Arc I cluster</taxon>
        <taxon>Candidatus Argoarchaeum</taxon>
    </lineage>
</organism>
<gene>
    <name evidence="1" type="ORF">DNFNHJIP_00346</name>
</gene>
<evidence type="ECO:0000313" key="2">
    <source>
        <dbReference type="Proteomes" id="UP000614580"/>
    </source>
</evidence>
<evidence type="ECO:0000313" key="1">
    <source>
        <dbReference type="EMBL" id="CAD7766944.1"/>
    </source>
</evidence>
<protein>
    <submittedName>
        <fullName evidence="1">Uncharacterized protein</fullName>
    </submittedName>
</protein>
<dbReference type="Proteomes" id="UP000614580">
    <property type="component" value="Unassembled WGS sequence"/>
</dbReference>
<proteinExistence type="predicted"/>